<dbReference type="Pfam" id="PF07816">
    <property type="entry name" value="DUF1645"/>
    <property type="match status" value="1"/>
</dbReference>
<sequence length="333" mass="37493">METEVMMPSPPVDFNLDSGCTTPYMSAPSSPPRAATLFYSAPASPTRISPIYDEFNWEEIPKEKDIDANPDEDDDFAFDFSGQLERISLSAADELFDCGKIKPLKPPPRFQYEGKHVDSPKSPKKLFKETFSPRYKKKDFDPFAAALHKQSRTEDPQKITKRGRNQNLERSKELRVSDLLFDHESNQENTKKSASVSSSSSSSSSSSASSVSSIISVWSKKWKLKDLLLFRSSSEGRPSSTEQLNKYELLKKNHQEDVKNSSFRSTDSVRSRKKGPVSAHELHYTMNRAVSEEMKKKTFLPYKQGLLGCLGFNAALKDSVSKSVANSMSMSRR</sequence>
<comment type="caution">
    <text evidence="2">The sequence shown here is derived from an EMBL/GenBank/DDBJ whole genome shotgun (WGS) entry which is preliminary data.</text>
</comment>
<dbReference type="PANTHER" id="PTHR33095:SF81">
    <property type="entry name" value="OS07G0619500 PROTEIN"/>
    <property type="match status" value="1"/>
</dbReference>
<accession>A0ABS8RGY5</accession>
<dbReference type="EMBL" id="JACEIK010000005">
    <property type="protein sequence ID" value="MCD7446110.1"/>
    <property type="molecule type" value="Genomic_DNA"/>
</dbReference>
<feature type="compositionally biased region" description="Polar residues" evidence="1">
    <location>
        <begin position="234"/>
        <end position="244"/>
    </location>
</feature>
<feature type="compositionally biased region" description="Low complexity" evidence="1">
    <location>
        <begin position="192"/>
        <end position="211"/>
    </location>
</feature>
<feature type="compositionally biased region" description="Basic and acidic residues" evidence="1">
    <location>
        <begin position="112"/>
        <end position="121"/>
    </location>
</feature>
<organism evidence="2 3">
    <name type="scientific">Datura stramonium</name>
    <name type="common">Jimsonweed</name>
    <name type="synonym">Common thornapple</name>
    <dbReference type="NCBI Taxonomy" id="4076"/>
    <lineage>
        <taxon>Eukaryota</taxon>
        <taxon>Viridiplantae</taxon>
        <taxon>Streptophyta</taxon>
        <taxon>Embryophyta</taxon>
        <taxon>Tracheophyta</taxon>
        <taxon>Spermatophyta</taxon>
        <taxon>Magnoliopsida</taxon>
        <taxon>eudicotyledons</taxon>
        <taxon>Gunneridae</taxon>
        <taxon>Pentapetalae</taxon>
        <taxon>asterids</taxon>
        <taxon>lamiids</taxon>
        <taxon>Solanales</taxon>
        <taxon>Solanaceae</taxon>
        <taxon>Solanoideae</taxon>
        <taxon>Datureae</taxon>
        <taxon>Datura</taxon>
    </lineage>
</organism>
<feature type="region of interest" description="Disordered" evidence="1">
    <location>
        <begin position="103"/>
        <end position="130"/>
    </location>
</feature>
<feature type="region of interest" description="Disordered" evidence="1">
    <location>
        <begin position="142"/>
        <end position="211"/>
    </location>
</feature>
<feature type="region of interest" description="Disordered" evidence="1">
    <location>
        <begin position="234"/>
        <end position="278"/>
    </location>
</feature>
<keyword evidence="3" id="KW-1185">Reference proteome</keyword>
<protein>
    <recommendedName>
        <fullName evidence="4">Calmodulin-binding protein</fullName>
    </recommendedName>
</protein>
<dbReference type="Proteomes" id="UP000823775">
    <property type="component" value="Unassembled WGS sequence"/>
</dbReference>
<proteinExistence type="predicted"/>
<dbReference type="PANTHER" id="PTHR33095">
    <property type="entry name" value="OS07G0619500 PROTEIN"/>
    <property type="match status" value="1"/>
</dbReference>
<evidence type="ECO:0008006" key="4">
    <source>
        <dbReference type="Google" id="ProtNLM"/>
    </source>
</evidence>
<feature type="compositionally biased region" description="Basic and acidic residues" evidence="1">
    <location>
        <begin position="248"/>
        <end position="259"/>
    </location>
</feature>
<evidence type="ECO:0000313" key="2">
    <source>
        <dbReference type="EMBL" id="MCD7446110.1"/>
    </source>
</evidence>
<gene>
    <name evidence="2" type="ORF">HAX54_037317</name>
</gene>
<feature type="compositionally biased region" description="Basic and acidic residues" evidence="1">
    <location>
        <begin position="167"/>
        <end position="191"/>
    </location>
</feature>
<evidence type="ECO:0000313" key="3">
    <source>
        <dbReference type="Proteomes" id="UP000823775"/>
    </source>
</evidence>
<reference evidence="2 3" key="1">
    <citation type="journal article" date="2021" name="BMC Genomics">
        <title>Datura genome reveals duplications of psychoactive alkaloid biosynthetic genes and high mutation rate following tissue culture.</title>
        <authorList>
            <person name="Rajewski A."/>
            <person name="Carter-House D."/>
            <person name="Stajich J."/>
            <person name="Litt A."/>
        </authorList>
    </citation>
    <scope>NUCLEOTIDE SEQUENCE [LARGE SCALE GENOMIC DNA]</scope>
    <source>
        <strain evidence="2">AR-01</strain>
    </source>
</reference>
<dbReference type="InterPro" id="IPR012442">
    <property type="entry name" value="DUF1645_plant"/>
</dbReference>
<name>A0ABS8RGY5_DATST</name>
<evidence type="ECO:0000256" key="1">
    <source>
        <dbReference type="SAM" id="MobiDB-lite"/>
    </source>
</evidence>